<dbReference type="PANTHER" id="PTHR30036">
    <property type="entry name" value="D-XYLOSE-BINDING PERIPLASMIC PROTEIN"/>
    <property type="match status" value="1"/>
</dbReference>
<name>A0A8H7VH39_9FUNG</name>
<dbReference type="Proteomes" id="UP000646827">
    <property type="component" value="Unassembled WGS sequence"/>
</dbReference>
<feature type="chain" id="PRO_5034031919" description="Periplasmic binding protein domain-containing protein" evidence="3">
    <location>
        <begin position="18"/>
        <end position="451"/>
    </location>
</feature>
<dbReference type="InterPro" id="IPR025997">
    <property type="entry name" value="SBP_2_dom"/>
</dbReference>
<protein>
    <recommendedName>
        <fullName evidence="4">Periplasmic binding protein domain-containing protein</fullName>
    </recommendedName>
</protein>
<comment type="caution">
    <text evidence="5">The sequence shown here is derived from an EMBL/GenBank/DDBJ whole genome shotgun (WGS) entry which is preliminary data.</text>
</comment>
<keyword evidence="6" id="KW-1185">Reference proteome</keyword>
<evidence type="ECO:0000256" key="3">
    <source>
        <dbReference type="SAM" id="SignalP"/>
    </source>
</evidence>
<evidence type="ECO:0000259" key="4">
    <source>
        <dbReference type="Pfam" id="PF13407"/>
    </source>
</evidence>
<sequence length="451" mass="49384">MLFWFIIITVLSLFCQAQDTTSYPSVVPTCKSNDTSLIQSGTKLRVAVISHYSIVATFFSNPEAAAREAASLLNMDLEWDRHVVSSSAKMKEDIQNALDSGVDGMIVSIPNQEIYETVKEATKTGIPIIVFNTGMEYAQKLGLMRVLQSDKKSAETMANELKRRNYTRPLAVQITSSRDLDEKTFSTRANGISQYLGRPIDILSVTNDFEKALIEVEKTFSSGSYDSIISLGGLAGVDLITAASLNIHKRSPDRRLTVAFYDAGSKRNMSDIFNSFPEAFGISQLPYYQASLPVFMMYIQLTTGYSPFINKTVNTGPNLVTKETYSEYVYGDGNSIIPGEDLGANIGVVVINSEGDTYQSGIMAGIYDLAGKLNWTVTLAKEDGLVGNSSALKQHVKALVDGGVHGLILQSSDPTLLNYTVRLTDSHNVPLAVIGTFWESLDLGQYKNNSK</sequence>
<accession>A0A8H7VH39</accession>
<feature type="domain" description="Periplasmic binding protein" evidence="4">
    <location>
        <begin position="48"/>
        <end position="232"/>
    </location>
</feature>
<dbReference type="InterPro" id="IPR050555">
    <property type="entry name" value="Bact_Solute-Bind_Prot2"/>
</dbReference>
<evidence type="ECO:0000313" key="5">
    <source>
        <dbReference type="EMBL" id="KAG2218662.1"/>
    </source>
</evidence>
<evidence type="ECO:0000313" key="6">
    <source>
        <dbReference type="Proteomes" id="UP000646827"/>
    </source>
</evidence>
<dbReference type="EMBL" id="JAEPRB010000217">
    <property type="protein sequence ID" value="KAG2218662.1"/>
    <property type="molecule type" value="Genomic_DNA"/>
</dbReference>
<comment type="subcellular location">
    <subcellularLocation>
        <location evidence="1">Cell envelope</location>
    </subcellularLocation>
</comment>
<dbReference type="InterPro" id="IPR028082">
    <property type="entry name" value="Peripla_BP_I"/>
</dbReference>
<evidence type="ECO:0000256" key="1">
    <source>
        <dbReference type="ARBA" id="ARBA00004196"/>
    </source>
</evidence>
<dbReference type="AlphaFoldDB" id="A0A8H7VH39"/>
<organism evidence="5 6">
    <name type="scientific">Circinella minor</name>
    <dbReference type="NCBI Taxonomy" id="1195481"/>
    <lineage>
        <taxon>Eukaryota</taxon>
        <taxon>Fungi</taxon>
        <taxon>Fungi incertae sedis</taxon>
        <taxon>Mucoromycota</taxon>
        <taxon>Mucoromycotina</taxon>
        <taxon>Mucoromycetes</taxon>
        <taxon>Mucorales</taxon>
        <taxon>Lichtheimiaceae</taxon>
        <taxon>Circinella</taxon>
    </lineage>
</organism>
<evidence type="ECO:0000256" key="2">
    <source>
        <dbReference type="ARBA" id="ARBA00007639"/>
    </source>
</evidence>
<dbReference type="OrthoDB" id="60033at2759"/>
<dbReference type="GO" id="GO:0030246">
    <property type="term" value="F:carbohydrate binding"/>
    <property type="evidence" value="ECO:0007669"/>
    <property type="project" value="TreeGrafter"/>
</dbReference>
<dbReference type="SUPFAM" id="SSF53822">
    <property type="entry name" value="Periplasmic binding protein-like I"/>
    <property type="match status" value="2"/>
</dbReference>
<reference evidence="5 6" key="1">
    <citation type="submission" date="2020-12" db="EMBL/GenBank/DDBJ databases">
        <title>Metabolic potential, ecology and presence of endohyphal bacteria is reflected in genomic diversity of Mucoromycotina.</title>
        <authorList>
            <person name="Muszewska A."/>
            <person name="Okrasinska A."/>
            <person name="Steczkiewicz K."/>
            <person name="Drgas O."/>
            <person name="Orlowska M."/>
            <person name="Perlinska-Lenart U."/>
            <person name="Aleksandrzak-Piekarczyk T."/>
            <person name="Szatraj K."/>
            <person name="Zielenkiewicz U."/>
            <person name="Pilsyk S."/>
            <person name="Malc E."/>
            <person name="Mieczkowski P."/>
            <person name="Kruszewska J.S."/>
            <person name="Biernat P."/>
            <person name="Pawlowska J."/>
        </authorList>
    </citation>
    <scope>NUCLEOTIDE SEQUENCE [LARGE SCALE GENOMIC DNA]</scope>
    <source>
        <strain evidence="5 6">CBS 142.35</strain>
    </source>
</reference>
<dbReference type="Gene3D" id="3.40.50.2300">
    <property type="match status" value="3"/>
</dbReference>
<gene>
    <name evidence="5" type="ORF">INT45_007831</name>
</gene>
<feature type="signal peptide" evidence="3">
    <location>
        <begin position="1"/>
        <end position="17"/>
    </location>
</feature>
<keyword evidence="3" id="KW-0732">Signal</keyword>
<dbReference type="Pfam" id="PF13407">
    <property type="entry name" value="Peripla_BP_4"/>
    <property type="match status" value="1"/>
</dbReference>
<proteinExistence type="inferred from homology"/>
<comment type="similarity">
    <text evidence="2">Belongs to the bacterial solute-binding protein 2 family.</text>
</comment>
<dbReference type="PANTHER" id="PTHR30036:SF7">
    <property type="entry name" value="ABC TRANSPORTER PERIPLASMIC-BINDING PROTEIN YPHF"/>
    <property type="match status" value="1"/>
</dbReference>